<dbReference type="Proteomes" id="UP000789405">
    <property type="component" value="Unassembled WGS sequence"/>
</dbReference>
<dbReference type="EMBL" id="CAJVPY010016455">
    <property type="protein sequence ID" value="CAG8757110.1"/>
    <property type="molecule type" value="Genomic_DNA"/>
</dbReference>
<accession>A0A9N9NRI8</accession>
<gene>
    <name evidence="1" type="ORF">DERYTH_LOCUS17447</name>
</gene>
<organism evidence="1 2">
    <name type="scientific">Dentiscutata erythropus</name>
    <dbReference type="NCBI Taxonomy" id="1348616"/>
    <lineage>
        <taxon>Eukaryota</taxon>
        <taxon>Fungi</taxon>
        <taxon>Fungi incertae sedis</taxon>
        <taxon>Mucoromycota</taxon>
        <taxon>Glomeromycotina</taxon>
        <taxon>Glomeromycetes</taxon>
        <taxon>Diversisporales</taxon>
        <taxon>Gigasporaceae</taxon>
        <taxon>Dentiscutata</taxon>
    </lineage>
</organism>
<evidence type="ECO:0000313" key="2">
    <source>
        <dbReference type="Proteomes" id="UP000789405"/>
    </source>
</evidence>
<evidence type="ECO:0000313" key="1">
    <source>
        <dbReference type="EMBL" id="CAG8757110.1"/>
    </source>
</evidence>
<keyword evidence="2" id="KW-1185">Reference proteome</keyword>
<comment type="caution">
    <text evidence="1">The sequence shown here is derived from an EMBL/GenBank/DDBJ whole genome shotgun (WGS) entry which is preliminary data.</text>
</comment>
<dbReference type="AlphaFoldDB" id="A0A9N9NRI8"/>
<proteinExistence type="predicted"/>
<protein>
    <submittedName>
        <fullName evidence="1">16286_t:CDS:1</fullName>
    </submittedName>
</protein>
<reference evidence="1" key="1">
    <citation type="submission" date="2021-06" db="EMBL/GenBank/DDBJ databases">
        <authorList>
            <person name="Kallberg Y."/>
            <person name="Tangrot J."/>
            <person name="Rosling A."/>
        </authorList>
    </citation>
    <scope>NUCLEOTIDE SEQUENCE</scope>
    <source>
        <strain evidence="1">MA453B</strain>
    </source>
</reference>
<feature type="non-terminal residue" evidence="1">
    <location>
        <position position="153"/>
    </location>
</feature>
<name>A0A9N9NRI8_9GLOM</name>
<sequence>MYDEPDLLLNEGTWRHDTYDTLKYLLDPLISQNKRKDHVLKCRRYWAETTLEASSERKRKVQKNKTRGRMVDFVLRLRSLENKNLELFVCEIAGGPYNLKSDKILSDKCKVFRELRDMLAGIIRYFIINYKDRFTDDIVNMLHKIKVYAAIGF</sequence>
<dbReference type="OrthoDB" id="2448356at2759"/>